<evidence type="ECO:0000256" key="2">
    <source>
        <dbReference type="SAM" id="Phobius"/>
    </source>
</evidence>
<evidence type="ECO:0000256" key="1">
    <source>
        <dbReference type="ARBA" id="ARBA00023186"/>
    </source>
</evidence>
<feature type="transmembrane region" description="Helical" evidence="2">
    <location>
        <begin position="220"/>
        <end position="241"/>
    </location>
</feature>
<reference evidence="4 5" key="1">
    <citation type="submission" date="2016-07" db="EMBL/GenBank/DDBJ databases">
        <title>Pervasive Adenine N6-methylation of Active Genes in Fungi.</title>
        <authorList>
            <consortium name="DOE Joint Genome Institute"/>
            <person name="Mondo S.J."/>
            <person name="Dannebaum R.O."/>
            <person name="Kuo R.C."/>
            <person name="Labutti K."/>
            <person name="Haridas S."/>
            <person name="Kuo A."/>
            <person name="Salamov A."/>
            <person name="Ahrendt S.R."/>
            <person name="Lipzen A."/>
            <person name="Sullivan W."/>
            <person name="Andreopoulos W.B."/>
            <person name="Clum A."/>
            <person name="Lindquist E."/>
            <person name="Daum C."/>
            <person name="Ramamoorthy G.K."/>
            <person name="Gryganskyi A."/>
            <person name="Culley D."/>
            <person name="Magnuson J.K."/>
            <person name="James T.Y."/>
            <person name="O'Malley M.A."/>
            <person name="Stajich J.E."/>
            <person name="Spatafora J.W."/>
            <person name="Visel A."/>
            <person name="Grigoriev I.V."/>
        </authorList>
    </citation>
    <scope>NUCLEOTIDE SEQUENCE [LARGE SCALE GENOMIC DNA]</scope>
    <source>
        <strain evidence="4 5">12-1054</strain>
    </source>
</reference>
<dbReference type="GO" id="GO:0051787">
    <property type="term" value="F:misfolded protein binding"/>
    <property type="evidence" value="ECO:0007669"/>
    <property type="project" value="TreeGrafter"/>
</dbReference>
<accession>A0A1Y2EVW5</accession>
<dbReference type="InterPro" id="IPR001623">
    <property type="entry name" value="DnaJ_domain"/>
</dbReference>
<dbReference type="InterPro" id="IPR036869">
    <property type="entry name" value="J_dom_sf"/>
</dbReference>
<dbReference type="RefSeq" id="XP_040722400.1">
    <property type="nucleotide sequence ID" value="XM_040866260.1"/>
</dbReference>
<dbReference type="Gene3D" id="1.10.287.110">
    <property type="entry name" value="DnaJ domain"/>
    <property type="match status" value="1"/>
</dbReference>
<dbReference type="PROSITE" id="PS50076">
    <property type="entry name" value="DNAJ_2"/>
    <property type="match status" value="1"/>
</dbReference>
<sequence>MSQAILNFIGWAVLPNLATSTIHNLLFKSPLSPSLPGTVGYARDRRLIYIAVVVSYLAYTVYQATSSLSPNYYTLLGVQPGDVDEKVLRRQFRKLSQIHHPDKGGDEAEFRVLRQAYDALSNPVVKFGYDRFGAAAAGWEEKTMLGMMQSGVYASLPFYVGSLIFVVGIGAIQQNAYGTYWRGLCLVGLGCIHASLVCAQSRFPIFAKIASHRVQFEHVTILQSLLVTVLSAIAQVGPVLVPQTRRDDSDEAWEQLVQMAALVRQEGSLALHLQVVPFLRGSSKMRSLMEQGARWMMRAKLDAEPEIVDAKRQANQVPGVVEQTKRTFQV</sequence>
<dbReference type="GeneID" id="63782859"/>
<dbReference type="SMART" id="SM00271">
    <property type="entry name" value="DnaJ"/>
    <property type="match status" value="1"/>
</dbReference>
<dbReference type="SUPFAM" id="SSF46565">
    <property type="entry name" value="Chaperone J-domain"/>
    <property type="match status" value="1"/>
</dbReference>
<evidence type="ECO:0000313" key="5">
    <source>
        <dbReference type="Proteomes" id="UP000193685"/>
    </source>
</evidence>
<protein>
    <recommendedName>
        <fullName evidence="3">J domain-containing protein</fullName>
    </recommendedName>
</protein>
<feature type="transmembrane region" description="Helical" evidence="2">
    <location>
        <begin position="5"/>
        <end position="27"/>
    </location>
</feature>
<feature type="transmembrane region" description="Helical" evidence="2">
    <location>
        <begin position="152"/>
        <end position="173"/>
    </location>
</feature>
<dbReference type="CDD" id="cd06257">
    <property type="entry name" value="DnaJ"/>
    <property type="match status" value="1"/>
</dbReference>
<name>A0A1Y2EVW5_PROLT</name>
<dbReference type="PANTHER" id="PTHR44360">
    <property type="entry name" value="DNAJ HOMOLOG SUBFAMILY B MEMBER 9"/>
    <property type="match status" value="1"/>
</dbReference>
<evidence type="ECO:0000259" key="3">
    <source>
        <dbReference type="PROSITE" id="PS50076"/>
    </source>
</evidence>
<dbReference type="GO" id="GO:0036503">
    <property type="term" value="P:ERAD pathway"/>
    <property type="evidence" value="ECO:0007669"/>
    <property type="project" value="TreeGrafter"/>
</dbReference>
<dbReference type="GO" id="GO:0005783">
    <property type="term" value="C:endoplasmic reticulum"/>
    <property type="evidence" value="ECO:0007669"/>
    <property type="project" value="TreeGrafter"/>
</dbReference>
<evidence type="ECO:0000313" key="4">
    <source>
        <dbReference type="EMBL" id="ORY75752.1"/>
    </source>
</evidence>
<dbReference type="InterPro" id="IPR051948">
    <property type="entry name" value="Hsp70_co-chaperone_J-domain"/>
</dbReference>
<dbReference type="OrthoDB" id="436519at2759"/>
<keyword evidence="2" id="KW-0812">Transmembrane</keyword>
<keyword evidence="2" id="KW-0472">Membrane</keyword>
<proteinExistence type="predicted"/>
<feature type="transmembrane region" description="Helical" evidence="2">
    <location>
        <begin position="47"/>
        <end position="65"/>
    </location>
</feature>
<keyword evidence="1" id="KW-0143">Chaperone</keyword>
<organism evidence="4 5">
    <name type="scientific">Protomyces lactucae-debilis</name>
    <dbReference type="NCBI Taxonomy" id="2754530"/>
    <lineage>
        <taxon>Eukaryota</taxon>
        <taxon>Fungi</taxon>
        <taxon>Dikarya</taxon>
        <taxon>Ascomycota</taxon>
        <taxon>Taphrinomycotina</taxon>
        <taxon>Taphrinomycetes</taxon>
        <taxon>Taphrinales</taxon>
        <taxon>Protomycetaceae</taxon>
        <taxon>Protomyces</taxon>
    </lineage>
</organism>
<dbReference type="Proteomes" id="UP000193685">
    <property type="component" value="Unassembled WGS sequence"/>
</dbReference>
<comment type="caution">
    <text evidence="4">The sequence shown here is derived from an EMBL/GenBank/DDBJ whole genome shotgun (WGS) entry which is preliminary data.</text>
</comment>
<dbReference type="EMBL" id="MCFI01000025">
    <property type="protein sequence ID" value="ORY75752.1"/>
    <property type="molecule type" value="Genomic_DNA"/>
</dbReference>
<keyword evidence="2" id="KW-1133">Transmembrane helix</keyword>
<gene>
    <name evidence="4" type="ORF">BCR37DRAFT_170518</name>
</gene>
<dbReference type="OMA" id="GPTHEDI"/>
<keyword evidence="5" id="KW-1185">Reference proteome</keyword>
<dbReference type="GO" id="GO:0051087">
    <property type="term" value="F:protein-folding chaperone binding"/>
    <property type="evidence" value="ECO:0007669"/>
    <property type="project" value="TreeGrafter"/>
</dbReference>
<dbReference type="PANTHER" id="PTHR44360:SF1">
    <property type="entry name" value="DNAJ HOMOLOG SUBFAMILY B MEMBER 9"/>
    <property type="match status" value="1"/>
</dbReference>
<dbReference type="Pfam" id="PF00226">
    <property type="entry name" value="DnaJ"/>
    <property type="match status" value="1"/>
</dbReference>
<dbReference type="AlphaFoldDB" id="A0A1Y2EVW5"/>
<feature type="domain" description="J" evidence="3">
    <location>
        <begin position="71"/>
        <end position="133"/>
    </location>
</feature>
<dbReference type="STRING" id="56484.A0A1Y2EVW5"/>
<feature type="transmembrane region" description="Helical" evidence="2">
    <location>
        <begin position="179"/>
        <end position="199"/>
    </location>
</feature>